<dbReference type="Pfam" id="PF13439">
    <property type="entry name" value="Glyco_transf_4"/>
    <property type="match status" value="1"/>
</dbReference>
<evidence type="ECO:0000259" key="2">
    <source>
        <dbReference type="Pfam" id="PF13439"/>
    </source>
</evidence>
<sequence length="356" mass="40603">MAVQAVHKAIMSRNITAGFLPWWPQNPYQILLKQELNKLGVRVIGNPPLSLLRLLIGRDGLDVVHVHWPHGIYTTPFQFLHVLIVLIAYRVLKNNVVWTVHELDAYESRFPRIDTWLRAVLMKLCRHLIVHGEYTRCEIVAKYRFPRAISIVRHPSYTGWYKDDIDRTDARHLLGLPAHSRVFLYFGYIKPYKGVEELIDAFRTVQDPQAILLIAGKPLDDDIKRQIESLASADPRIRTHLRFIPDEEIQNFFRAADIVVFPFRQTQTSGSLMLALTYGCPVIAPSIATLPEYIDTRSSILFDPQKPNDLARALRDAEEAPLASMAAAAKLQGEAYSWHDMASVHLACYRSMGGDT</sequence>
<dbReference type="PANTHER" id="PTHR46401">
    <property type="entry name" value="GLYCOSYLTRANSFERASE WBBK-RELATED"/>
    <property type="match status" value="1"/>
</dbReference>
<dbReference type="Gene3D" id="3.40.50.2000">
    <property type="entry name" value="Glycogen Phosphorylase B"/>
    <property type="match status" value="2"/>
</dbReference>
<dbReference type="SUPFAM" id="SSF53756">
    <property type="entry name" value="UDP-Glycosyltransferase/glycogen phosphorylase"/>
    <property type="match status" value="1"/>
</dbReference>
<dbReference type="AlphaFoldDB" id="A0A7C9P2E8"/>
<dbReference type="Pfam" id="PF13692">
    <property type="entry name" value="Glyco_trans_1_4"/>
    <property type="match status" value="1"/>
</dbReference>
<dbReference type="CDD" id="cd03801">
    <property type="entry name" value="GT4_PimA-like"/>
    <property type="match status" value="1"/>
</dbReference>
<dbReference type="Proteomes" id="UP000483432">
    <property type="component" value="Unassembled WGS sequence"/>
</dbReference>
<protein>
    <submittedName>
        <fullName evidence="3">Glycosyltransferase family 4 protein</fullName>
    </submittedName>
</protein>
<accession>A0A7C9P2E8</accession>
<dbReference type="GO" id="GO:0009103">
    <property type="term" value="P:lipopolysaccharide biosynthetic process"/>
    <property type="evidence" value="ECO:0007669"/>
    <property type="project" value="TreeGrafter"/>
</dbReference>
<feature type="domain" description="Glycosyltransferase subfamily 4-like N-terminal" evidence="2">
    <location>
        <begin position="48"/>
        <end position="152"/>
    </location>
</feature>
<evidence type="ECO:0000313" key="4">
    <source>
        <dbReference type="Proteomes" id="UP000483432"/>
    </source>
</evidence>
<organism evidence="3 4">
    <name type="scientific">Sulfuriferula multivorans</name>
    <dbReference type="NCBI Taxonomy" id="1559896"/>
    <lineage>
        <taxon>Bacteria</taxon>
        <taxon>Pseudomonadati</taxon>
        <taxon>Pseudomonadota</taxon>
        <taxon>Betaproteobacteria</taxon>
        <taxon>Nitrosomonadales</taxon>
        <taxon>Sulfuricellaceae</taxon>
        <taxon>Sulfuriferula</taxon>
    </lineage>
</organism>
<comment type="caution">
    <text evidence="3">The sequence shown here is derived from an EMBL/GenBank/DDBJ whole genome shotgun (WGS) entry which is preliminary data.</text>
</comment>
<proteinExistence type="predicted"/>
<reference evidence="3 4" key="1">
    <citation type="submission" date="2019-09" db="EMBL/GenBank/DDBJ databases">
        <title>H2 Metabolism Revealed by Metagenomic Analysis in Subglacial Sediment of East Antarctica.</title>
        <authorList>
            <person name="Yang Z."/>
            <person name="Zhang Y."/>
            <person name="Lv Y."/>
            <person name="Yan W."/>
            <person name="Xiao X."/>
            <person name="Sun B."/>
            <person name="Ma H."/>
        </authorList>
    </citation>
    <scope>NUCLEOTIDE SEQUENCE [LARGE SCALE GENOMIC DNA]</scope>
    <source>
        <strain evidence="3">Bin2_2</strain>
    </source>
</reference>
<dbReference type="InterPro" id="IPR028098">
    <property type="entry name" value="Glyco_trans_4-like_N"/>
</dbReference>
<dbReference type="EMBL" id="JAAFGW010000008">
    <property type="protein sequence ID" value="NDP46986.1"/>
    <property type="molecule type" value="Genomic_DNA"/>
</dbReference>
<dbReference type="PANTHER" id="PTHR46401:SF2">
    <property type="entry name" value="GLYCOSYLTRANSFERASE WBBK-RELATED"/>
    <property type="match status" value="1"/>
</dbReference>
<name>A0A7C9P2E8_9PROT</name>
<evidence type="ECO:0000256" key="1">
    <source>
        <dbReference type="ARBA" id="ARBA00022679"/>
    </source>
</evidence>
<keyword evidence="1 3" id="KW-0808">Transferase</keyword>
<gene>
    <name evidence="3" type="ORF">GZ085_01085</name>
</gene>
<dbReference type="GO" id="GO:0016757">
    <property type="term" value="F:glycosyltransferase activity"/>
    <property type="evidence" value="ECO:0007669"/>
    <property type="project" value="TreeGrafter"/>
</dbReference>
<evidence type="ECO:0000313" key="3">
    <source>
        <dbReference type="EMBL" id="NDP46986.1"/>
    </source>
</evidence>